<feature type="compositionally biased region" description="Low complexity" evidence="2">
    <location>
        <begin position="709"/>
        <end position="721"/>
    </location>
</feature>
<sequence length="1111" mass="122141">MRQSPLHPPSAASNTPSSSTPPQRTSREGVRERSYRGERDRDRERERERSREEQRPQSVVDLTQDGRGEEDRRVEPDRGSRDEDSSSRLHHNSNANANNSNPHSERHRRNDSVATSAGTLHISYVLPPALQSSAAGAPHLSTARESVREQRISAPTYVPSVEVYDEQTGPIQIASQARDNKHRDRERERDRDHPRLSHSGDLSNQREEGSVICSNGSVGKRNQDASLSSIQSRFSPETRDISKHSNRLGIDQQTHTRMSQSPHTSHRHNSNTQSTHSHSPQTHSSQHGHGRASEEGSQRRYLDPSALYRPGGSSGGERGGGLGSDSKEVSAMQSLIKYSGNFAAEGPGSSRNITDGRGPFGGLGNIGMERDRIAVGSGGSGTLRMPQLKREQERPDSARSFGREGEGEVRHPPVGIAVAVARQRDSGATSKQTNEERGEDRARHHNDRLLAGRLEREQEKVLRESKELAEFTQMHPAPLSSGLTPGMMTSSLMTPNLMVTGGAALAGAGRWPPDPSTLTSHPWIPRSGAPPVWLSGSPYSLGPSSLHQTLPPGYPPSLPGSMPPPYQFARDPQSGQLIVIPSEHLPHYGRKARGAPVWSGVYGTTSTLQHAAQLQLLSQQQILRQHELLMIQQHTAQVLELQRNAQIAVSGLSAKEYSQGSLNKASEHRPEIEDKADKRNTDSKPRPSSISSPSPSPVLHPRKPPPSSRSPTPSTSSLTPLPRLPSPVTTLKSEEGGQRVLSPPKPLPHPPSPRSASPPPSSPRRPKQEMSEEGEVGQREQREGQKPTSAPFQKCISTDSDRQELSQTCASLDQTTSVSCEQEQPDSPVILDAPSPKESLVDPPLYPLPAPTSPLPLLISSEDPMAGMLALLTASEMVHPLSITPPAPTLIPQIESCSTAGPMEMVALEGMALLSQMAQQELENSHKEQVFSASHPDVTLEGLDCLLEASKQILLEAIEKQSHIDLPRTLDPNKKYSWRQRKEEPLYSKLPLDVLDTMEVELRVRLAELQKTYKEKQRELSKLQRRRDKRKGGYFCPRVGRAVQYSEDSEAGEGQRKKFRVSREEEETEAGSGGLKVKKKKKKSWNDTEPSTSHPLEVGYLEVHFFFLAVG</sequence>
<feature type="compositionally biased region" description="Polar residues" evidence="2">
    <location>
        <begin position="786"/>
        <end position="798"/>
    </location>
</feature>
<feature type="compositionally biased region" description="Pro residues" evidence="2">
    <location>
        <begin position="743"/>
        <end position="763"/>
    </location>
</feature>
<feature type="compositionally biased region" description="Basic and acidic residues" evidence="2">
    <location>
        <begin position="433"/>
        <end position="444"/>
    </location>
</feature>
<dbReference type="Bgee" id="ENSNBRG00000004122">
    <property type="expression patterns" value="Expressed in zone of skin and 9 other cell types or tissues"/>
</dbReference>
<accession>A0A3Q4GAE1</accession>
<feature type="compositionally biased region" description="Polar residues" evidence="2">
    <location>
        <begin position="251"/>
        <end position="262"/>
    </location>
</feature>
<feature type="compositionally biased region" description="Low complexity" evidence="2">
    <location>
        <begin position="92"/>
        <end position="102"/>
    </location>
</feature>
<keyword evidence="4" id="KW-1185">Reference proteome</keyword>
<proteinExistence type="predicted"/>
<feature type="region of interest" description="Disordered" evidence="2">
    <location>
        <begin position="1046"/>
        <end position="1094"/>
    </location>
</feature>
<feature type="compositionally biased region" description="Basic and acidic residues" evidence="2">
    <location>
        <begin position="64"/>
        <end position="87"/>
    </location>
</feature>
<name>A0A3Q4GAE1_NEOBR</name>
<feature type="region of interest" description="Disordered" evidence="2">
    <location>
        <begin position="654"/>
        <end position="837"/>
    </location>
</feature>
<feature type="compositionally biased region" description="Basic and acidic residues" evidence="2">
    <location>
        <begin position="291"/>
        <end position="302"/>
    </location>
</feature>
<feature type="compositionally biased region" description="Polar residues" evidence="2">
    <location>
        <begin position="224"/>
        <end position="235"/>
    </location>
</feature>
<feature type="compositionally biased region" description="Low complexity" evidence="2">
    <location>
        <begin position="270"/>
        <end position="287"/>
    </location>
</feature>
<feature type="compositionally biased region" description="Basic and acidic residues" evidence="2">
    <location>
        <begin position="766"/>
        <end position="785"/>
    </location>
</feature>
<feature type="region of interest" description="Disordered" evidence="2">
    <location>
        <begin position="376"/>
        <end position="444"/>
    </location>
</feature>
<evidence type="ECO:0000313" key="3">
    <source>
        <dbReference type="Ensembl" id="ENSNBRP00000005885.1"/>
    </source>
</evidence>
<dbReference type="GeneTree" id="ENSGT00940000157099"/>
<dbReference type="PANTHER" id="PTHR12505">
    <property type="entry name" value="PHD FINGER TRANSCRIPTION FACTOR"/>
    <property type="match status" value="1"/>
</dbReference>
<feature type="coiled-coil region" evidence="1">
    <location>
        <begin position="999"/>
        <end position="1026"/>
    </location>
</feature>
<feature type="compositionally biased region" description="Polar residues" evidence="2">
    <location>
        <begin position="805"/>
        <end position="822"/>
    </location>
</feature>
<feature type="compositionally biased region" description="Basic and acidic residues" evidence="2">
    <location>
        <begin position="178"/>
        <end position="195"/>
    </location>
</feature>
<protein>
    <submittedName>
        <fullName evidence="3">Trinucleotide repeat containing 18</fullName>
    </submittedName>
</protein>
<dbReference type="Proteomes" id="UP000261580">
    <property type="component" value="Unassembled WGS sequence"/>
</dbReference>
<dbReference type="AlphaFoldDB" id="A0A3Q4GAE1"/>
<reference evidence="3" key="2">
    <citation type="submission" date="2025-09" db="UniProtKB">
        <authorList>
            <consortium name="Ensembl"/>
        </authorList>
    </citation>
    <scope>IDENTIFICATION</scope>
</reference>
<dbReference type="Ensembl" id="ENSNBRT00000006066.1">
    <property type="protein sequence ID" value="ENSNBRP00000005885.1"/>
    <property type="gene ID" value="ENSNBRG00000004122.1"/>
</dbReference>
<feature type="compositionally biased region" description="Basic and acidic residues" evidence="2">
    <location>
        <begin position="388"/>
        <end position="411"/>
    </location>
</feature>
<evidence type="ECO:0000256" key="2">
    <source>
        <dbReference type="SAM" id="MobiDB-lite"/>
    </source>
</evidence>
<evidence type="ECO:0000313" key="4">
    <source>
        <dbReference type="Proteomes" id="UP000261580"/>
    </source>
</evidence>
<feature type="region of interest" description="Disordered" evidence="2">
    <location>
        <begin position="158"/>
        <end position="327"/>
    </location>
</feature>
<reference evidence="3" key="1">
    <citation type="submission" date="2025-08" db="UniProtKB">
        <authorList>
            <consortium name="Ensembl"/>
        </authorList>
    </citation>
    <scope>IDENTIFICATION</scope>
</reference>
<organism evidence="3 4">
    <name type="scientific">Neolamprologus brichardi</name>
    <name type="common">Fairy cichlid</name>
    <name type="synonym">Lamprologus brichardi</name>
    <dbReference type="NCBI Taxonomy" id="32507"/>
    <lineage>
        <taxon>Eukaryota</taxon>
        <taxon>Metazoa</taxon>
        <taxon>Chordata</taxon>
        <taxon>Craniata</taxon>
        <taxon>Vertebrata</taxon>
        <taxon>Euteleostomi</taxon>
        <taxon>Actinopterygii</taxon>
        <taxon>Neopterygii</taxon>
        <taxon>Teleostei</taxon>
        <taxon>Neoteleostei</taxon>
        <taxon>Acanthomorphata</taxon>
        <taxon>Ovalentaria</taxon>
        <taxon>Cichlomorphae</taxon>
        <taxon>Cichliformes</taxon>
        <taxon>Cichlidae</taxon>
        <taxon>African cichlids</taxon>
        <taxon>Pseudocrenilabrinae</taxon>
        <taxon>Lamprologini</taxon>
        <taxon>Neolamprologus</taxon>
    </lineage>
</organism>
<feature type="compositionally biased region" description="Gly residues" evidence="2">
    <location>
        <begin position="312"/>
        <end position="323"/>
    </location>
</feature>
<keyword evidence="1" id="KW-0175">Coiled coil</keyword>
<feature type="compositionally biased region" description="Basic and acidic residues" evidence="2">
    <location>
        <begin position="665"/>
        <end position="685"/>
    </location>
</feature>
<feature type="compositionally biased region" description="Low complexity" evidence="2">
    <location>
        <begin position="9"/>
        <end position="22"/>
    </location>
</feature>
<feature type="region of interest" description="Disordered" evidence="2">
    <location>
        <begin position="1"/>
        <end position="113"/>
    </location>
</feature>
<evidence type="ECO:0000256" key="1">
    <source>
        <dbReference type="SAM" id="Coils"/>
    </source>
</evidence>
<feature type="compositionally biased region" description="Basic and acidic residues" evidence="2">
    <location>
        <begin position="25"/>
        <end position="55"/>
    </location>
</feature>
<feature type="compositionally biased region" description="Pro residues" evidence="2">
    <location>
        <begin position="694"/>
        <end position="708"/>
    </location>
</feature>
<dbReference type="InterPro" id="IPR052429">
    <property type="entry name" value="BAH_domain_protein"/>
</dbReference>
<dbReference type="PANTHER" id="PTHR12505:SF21">
    <property type="entry name" value="TRINUCLEOTIDE REPEAT-CONTAINING GENE 18 PROTEIN"/>
    <property type="match status" value="1"/>
</dbReference>